<protein>
    <submittedName>
        <fullName evidence="1">Uncharacterized protein</fullName>
    </submittedName>
</protein>
<comment type="caution">
    <text evidence="1">The sequence shown here is derived from an EMBL/GenBank/DDBJ whole genome shotgun (WGS) entry which is preliminary data.</text>
</comment>
<keyword evidence="2" id="KW-1185">Reference proteome</keyword>
<proteinExistence type="predicted"/>
<dbReference type="EMBL" id="RDQH01000337">
    <property type="protein sequence ID" value="RXH85096.1"/>
    <property type="molecule type" value="Genomic_DNA"/>
</dbReference>
<dbReference type="AlphaFoldDB" id="A0A498IP14"/>
<evidence type="ECO:0000313" key="2">
    <source>
        <dbReference type="Proteomes" id="UP000290289"/>
    </source>
</evidence>
<evidence type="ECO:0000313" key="1">
    <source>
        <dbReference type="EMBL" id="RXH85096.1"/>
    </source>
</evidence>
<gene>
    <name evidence="1" type="ORF">DVH24_041864</name>
</gene>
<organism evidence="1 2">
    <name type="scientific">Malus domestica</name>
    <name type="common">Apple</name>
    <name type="synonym">Pyrus malus</name>
    <dbReference type="NCBI Taxonomy" id="3750"/>
    <lineage>
        <taxon>Eukaryota</taxon>
        <taxon>Viridiplantae</taxon>
        <taxon>Streptophyta</taxon>
        <taxon>Embryophyta</taxon>
        <taxon>Tracheophyta</taxon>
        <taxon>Spermatophyta</taxon>
        <taxon>Magnoliopsida</taxon>
        <taxon>eudicotyledons</taxon>
        <taxon>Gunneridae</taxon>
        <taxon>Pentapetalae</taxon>
        <taxon>rosids</taxon>
        <taxon>fabids</taxon>
        <taxon>Rosales</taxon>
        <taxon>Rosaceae</taxon>
        <taxon>Amygdaloideae</taxon>
        <taxon>Maleae</taxon>
        <taxon>Malus</taxon>
    </lineage>
</organism>
<sequence>MAKLMYMEENLCGKLLLCTKAVLDEEKKKKMTLSLGTSHGFFFFKAGKLDVQRVASGSLGSRQRQYNSPKGKGELINQKKVCHSLSARKME</sequence>
<accession>A0A498IP14</accession>
<name>A0A498IP14_MALDO</name>
<dbReference type="Proteomes" id="UP000290289">
    <property type="component" value="Chromosome 11"/>
</dbReference>
<reference evidence="1 2" key="1">
    <citation type="submission" date="2018-10" db="EMBL/GenBank/DDBJ databases">
        <title>A high-quality apple genome assembly.</title>
        <authorList>
            <person name="Hu J."/>
        </authorList>
    </citation>
    <scope>NUCLEOTIDE SEQUENCE [LARGE SCALE GENOMIC DNA]</scope>
    <source>
        <strain evidence="2">cv. HFTH1</strain>
        <tissue evidence="1">Young leaf</tissue>
    </source>
</reference>